<dbReference type="PANTHER" id="PTHR36302">
    <property type="entry name" value="BLR7088 PROTEIN"/>
    <property type="match status" value="1"/>
</dbReference>
<sequence length="159" mass="16421">MNNSKNTLAGLAAALCMVLPSLVAAQEPIPNTQIVVEQPWARASLGTSRPAGAYLTLRNLGDTVISLTGLEADISGMASVHQSKTDANGISSMSPAGDIEIPVGGTVALEPGGYHAMLMKLQAPLIEGETFPMTLLFSDDTELTVDVPIFGMGARGPEG</sequence>
<accession>A0A7W6EA51</accession>
<dbReference type="Proteomes" id="UP000530268">
    <property type="component" value="Unassembled WGS sequence"/>
</dbReference>
<dbReference type="PANTHER" id="PTHR36302:SF1">
    <property type="entry name" value="COPPER CHAPERONE PCU(A)C"/>
    <property type="match status" value="1"/>
</dbReference>
<dbReference type="Gene3D" id="2.60.40.1890">
    <property type="entry name" value="PCu(A)C copper chaperone"/>
    <property type="match status" value="1"/>
</dbReference>
<organism evidence="2 3">
    <name type="scientific">Sulfitobacter undariae</name>
    <dbReference type="NCBI Taxonomy" id="1563671"/>
    <lineage>
        <taxon>Bacteria</taxon>
        <taxon>Pseudomonadati</taxon>
        <taxon>Pseudomonadota</taxon>
        <taxon>Alphaproteobacteria</taxon>
        <taxon>Rhodobacterales</taxon>
        <taxon>Roseobacteraceae</taxon>
        <taxon>Sulfitobacter</taxon>
    </lineage>
</organism>
<dbReference type="AlphaFoldDB" id="A0A7W6EA51"/>
<dbReference type="InterPro" id="IPR058248">
    <property type="entry name" value="Lxx211020-like"/>
</dbReference>
<reference evidence="2 3" key="1">
    <citation type="submission" date="2020-08" db="EMBL/GenBank/DDBJ databases">
        <title>Genomic Encyclopedia of Type Strains, Phase IV (KMG-IV): sequencing the most valuable type-strain genomes for metagenomic binning, comparative biology and taxonomic classification.</title>
        <authorList>
            <person name="Goeker M."/>
        </authorList>
    </citation>
    <scope>NUCLEOTIDE SEQUENCE [LARGE SCALE GENOMIC DNA]</scope>
    <source>
        <strain evidence="2 3">DSM 102234</strain>
    </source>
</reference>
<dbReference type="InterPro" id="IPR007410">
    <property type="entry name" value="LpqE-like"/>
</dbReference>
<evidence type="ECO:0000256" key="1">
    <source>
        <dbReference type="SAM" id="SignalP"/>
    </source>
</evidence>
<dbReference type="Pfam" id="PF04314">
    <property type="entry name" value="PCuAC"/>
    <property type="match status" value="1"/>
</dbReference>
<dbReference type="RefSeq" id="WP_246423408.1">
    <property type="nucleotide sequence ID" value="NZ_JACIEI010000014.1"/>
</dbReference>
<keyword evidence="3" id="KW-1185">Reference proteome</keyword>
<dbReference type="EMBL" id="JACIEI010000014">
    <property type="protein sequence ID" value="MBB3995442.1"/>
    <property type="molecule type" value="Genomic_DNA"/>
</dbReference>
<dbReference type="SUPFAM" id="SSF110087">
    <property type="entry name" value="DR1885-like metal-binding protein"/>
    <property type="match status" value="1"/>
</dbReference>
<evidence type="ECO:0000313" key="2">
    <source>
        <dbReference type="EMBL" id="MBB3995442.1"/>
    </source>
</evidence>
<gene>
    <name evidence="2" type="ORF">GGR95_003098</name>
</gene>
<feature type="chain" id="PRO_5030909350" description="Copper(I)-binding protein" evidence="1">
    <location>
        <begin position="26"/>
        <end position="159"/>
    </location>
</feature>
<dbReference type="InterPro" id="IPR036182">
    <property type="entry name" value="PCuAC_sf"/>
</dbReference>
<keyword evidence="1" id="KW-0732">Signal</keyword>
<name>A0A7W6EA51_9RHOB</name>
<feature type="signal peptide" evidence="1">
    <location>
        <begin position="1"/>
        <end position="25"/>
    </location>
</feature>
<proteinExistence type="predicted"/>
<evidence type="ECO:0008006" key="4">
    <source>
        <dbReference type="Google" id="ProtNLM"/>
    </source>
</evidence>
<evidence type="ECO:0000313" key="3">
    <source>
        <dbReference type="Proteomes" id="UP000530268"/>
    </source>
</evidence>
<protein>
    <recommendedName>
        <fullName evidence="4">Copper(I)-binding protein</fullName>
    </recommendedName>
</protein>
<comment type="caution">
    <text evidence="2">The sequence shown here is derived from an EMBL/GenBank/DDBJ whole genome shotgun (WGS) entry which is preliminary data.</text>
</comment>